<evidence type="ECO:0000313" key="1">
    <source>
        <dbReference type="EMBL" id="CCD54762.1"/>
    </source>
</evidence>
<evidence type="ECO:0000313" key="2">
    <source>
        <dbReference type="Proteomes" id="UP000008177"/>
    </source>
</evidence>
<protein>
    <submittedName>
        <fullName evidence="1">Uncharacterized protein</fullName>
    </submittedName>
</protein>
<proteinExistence type="predicted"/>
<dbReference type="HOGENOM" id="CLU_2922394_0_0_1"/>
<dbReference type="InParanoid" id="G2YTK2"/>
<reference evidence="2" key="1">
    <citation type="journal article" date="2011" name="PLoS Genet.">
        <title>Genomic analysis of the necrotrophic fungal pathogens Sclerotinia sclerotiorum and Botrytis cinerea.</title>
        <authorList>
            <person name="Amselem J."/>
            <person name="Cuomo C.A."/>
            <person name="van Kan J.A."/>
            <person name="Viaud M."/>
            <person name="Benito E.P."/>
            <person name="Couloux A."/>
            <person name="Coutinho P.M."/>
            <person name="de Vries R.P."/>
            <person name="Dyer P.S."/>
            <person name="Fillinger S."/>
            <person name="Fournier E."/>
            <person name="Gout L."/>
            <person name="Hahn M."/>
            <person name="Kohn L."/>
            <person name="Lapalu N."/>
            <person name="Plummer K.M."/>
            <person name="Pradier J.M."/>
            <person name="Quevillon E."/>
            <person name="Sharon A."/>
            <person name="Simon A."/>
            <person name="ten Have A."/>
            <person name="Tudzynski B."/>
            <person name="Tudzynski P."/>
            <person name="Wincker P."/>
            <person name="Andrew M."/>
            <person name="Anthouard V."/>
            <person name="Beever R.E."/>
            <person name="Beffa R."/>
            <person name="Benoit I."/>
            <person name="Bouzid O."/>
            <person name="Brault B."/>
            <person name="Chen Z."/>
            <person name="Choquer M."/>
            <person name="Collemare J."/>
            <person name="Cotton P."/>
            <person name="Danchin E.G."/>
            <person name="Da Silva C."/>
            <person name="Gautier A."/>
            <person name="Giraud C."/>
            <person name="Giraud T."/>
            <person name="Gonzalez C."/>
            <person name="Grossetete S."/>
            <person name="Guldener U."/>
            <person name="Henrissat B."/>
            <person name="Howlett B.J."/>
            <person name="Kodira C."/>
            <person name="Kretschmer M."/>
            <person name="Lappartient A."/>
            <person name="Leroch M."/>
            <person name="Levis C."/>
            <person name="Mauceli E."/>
            <person name="Neuveglise C."/>
            <person name="Oeser B."/>
            <person name="Pearson M."/>
            <person name="Poulain J."/>
            <person name="Poussereau N."/>
            <person name="Quesneville H."/>
            <person name="Rascle C."/>
            <person name="Schumacher J."/>
            <person name="Segurens B."/>
            <person name="Sexton A."/>
            <person name="Silva E."/>
            <person name="Sirven C."/>
            <person name="Soanes D.M."/>
            <person name="Talbot N.J."/>
            <person name="Templeton M."/>
            <person name="Yandava C."/>
            <person name="Yarden O."/>
            <person name="Zeng Q."/>
            <person name="Rollins J.A."/>
            <person name="Lebrun M.H."/>
            <person name="Dickman M."/>
        </authorList>
    </citation>
    <scope>NUCLEOTIDE SEQUENCE [LARGE SCALE GENOMIC DNA]</scope>
    <source>
        <strain evidence="2">T4</strain>
    </source>
</reference>
<dbReference type="AlphaFoldDB" id="G2YTK2"/>
<sequence length="61" mass="7068">MRRRLNLHRAQDHVRRHVKNFADASRDDSFLEIDELESSGLTCSLGPRTFCPPTPRPGYDE</sequence>
<name>G2YTK2_BOTF4</name>
<dbReference type="Proteomes" id="UP000008177">
    <property type="component" value="Unplaced contigs"/>
</dbReference>
<organism evidence="1 2">
    <name type="scientific">Botryotinia fuckeliana (strain T4)</name>
    <name type="common">Noble rot fungus</name>
    <name type="synonym">Botrytis cinerea</name>
    <dbReference type="NCBI Taxonomy" id="999810"/>
    <lineage>
        <taxon>Eukaryota</taxon>
        <taxon>Fungi</taxon>
        <taxon>Dikarya</taxon>
        <taxon>Ascomycota</taxon>
        <taxon>Pezizomycotina</taxon>
        <taxon>Leotiomycetes</taxon>
        <taxon>Helotiales</taxon>
        <taxon>Sclerotiniaceae</taxon>
        <taxon>Botrytis</taxon>
    </lineage>
</organism>
<accession>G2YTK2</accession>
<gene>
    <name evidence="1" type="ORF">BofuT4_uP160510.1</name>
</gene>
<dbReference type="EMBL" id="FQ790352">
    <property type="protein sequence ID" value="CCD54762.1"/>
    <property type="molecule type" value="Genomic_DNA"/>
</dbReference>